<dbReference type="EMBL" id="ASHM01197200">
    <property type="protein sequence ID" value="PNX66686.1"/>
    <property type="molecule type" value="Genomic_DNA"/>
</dbReference>
<evidence type="ECO:0000313" key="2">
    <source>
        <dbReference type="Proteomes" id="UP000236291"/>
    </source>
</evidence>
<reference evidence="1 2" key="1">
    <citation type="journal article" date="2014" name="Am. J. Bot.">
        <title>Genome assembly and annotation for red clover (Trifolium pratense; Fabaceae).</title>
        <authorList>
            <person name="Istvanek J."/>
            <person name="Jaros M."/>
            <person name="Krenek A."/>
            <person name="Repkova J."/>
        </authorList>
    </citation>
    <scope>NUCLEOTIDE SEQUENCE [LARGE SCALE GENOMIC DNA]</scope>
    <source>
        <strain evidence="2">cv. Tatra</strain>
        <tissue evidence="1">Young leaves</tissue>
    </source>
</reference>
<reference evidence="1 2" key="2">
    <citation type="journal article" date="2017" name="Front. Plant Sci.">
        <title>Gene Classification and Mining of Molecular Markers Useful in Red Clover (Trifolium pratense) Breeding.</title>
        <authorList>
            <person name="Istvanek J."/>
            <person name="Dluhosova J."/>
            <person name="Dluhos P."/>
            <person name="Patkova L."/>
            <person name="Nedelnik J."/>
            <person name="Repkova J."/>
        </authorList>
    </citation>
    <scope>NUCLEOTIDE SEQUENCE [LARGE SCALE GENOMIC DNA]</scope>
    <source>
        <strain evidence="2">cv. Tatra</strain>
        <tissue evidence="1">Young leaves</tissue>
    </source>
</reference>
<comment type="caution">
    <text evidence="1">The sequence shown here is derived from an EMBL/GenBank/DDBJ whole genome shotgun (WGS) entry which is preliminary data.</text>
</comment>
<organism evidence="1 2">
    <name type="scientific">Trifolium pratense</name>
    <name type="common">Red clover</name>
    <dbReference type="NCBI Taxonomy" id="57577"/>
    <lineage>
        <taxon>Eukaryota</taxon>
        <taxon>Viridiplantae</taxon>
        <taxon>Streptophyta</taxon>
        <taxon>Embryophyta</taxon>
        <taxon>Tracheophyta</taxon>
        <taxon>Spermatophyta</taxon>
        <taxon>Magnoliopsida</taxon>
        <taxon>eudicotyledons</taxon>
        <taxon>Gunneridae</taxon>
        <taxon>Pentapetalae</taxon>
        <taxon>rosids</taxon>
        <taxon>fabids</taxon>
        <taxon>Fabales</taxon>
        <taxon>Fabaceae</taxon>
        <taxon>Papilionoideae</taxon>
        <taxon>50 kb inversion clade</taxon>
        <taxon>NPAAA clade</taxon>
        <taxon>Hologalegina</taxon>
        <taxon>IRL clade</taxon>
        <taxon>Trifolieae</taxon>
        <taxon>Trifolium</taxon>
    </lineage>
</organism>
<name>A0A2K3KK83_TRIPR</name>
<sequence>MEEHEEGLAELDLEKKSYPPTINIADVKKKALWVRRWGKFRK</sequence>
<gene>
    <name evidence="1" type="ORF">L195_g063167</name>
</gene>
<dbReference type="AlphaFoldDB" id="A0A2K3KK83"/>
<proteinExistence type="predicted"/>
<protein>
    <submittedName>
        <fullName evidence="1">Uncharacterized protein</fullName>
    </submittedName>
</protein>
<evidence type="ECO:0000313" key="1">
    <source>
        <dbReference type="EMBL" id="PNX66686.1"/>
    </source>
</evidence>
<dbReference type="Proteomes" id="UP000236291">
    <property type="component" value="Unassembled WGS sequence"/>
</dbReference>
<feature type="non-terminal residue" evidence="1">
    <location>
        <position position="42"/>
    </location>
</feature>
<accession>A0A2K3KK83</accession>